<accession>A0ABT6FHA1</accession>
<name>A0ABT6FHA1_9BACT</name>
<gene>
    <name evidence="2" type="ORF">PZE19_24470</name>
</gene>
<evidence type="ECO:0000256" key="1">
    <source>
        <dbReference type="SAM" id="MobiDB-lite"/>
    </source>
</evidence>
<comment type="caution">
    <text evidence="2">The sequence shown here is derived from an EMBL/GenBank/DDBJ whole genome shotgun (WGS) entry which is preliminary data.</text>
</comment>
<proteinExistence type="predicted"/>
<evidence type="ECO:0000313" key="2">
    <source>
        <dbReference type="EMBL" id="MDG3006939.1"/>
    </source>
</evidence>
<evidence type="ECO:0000313" key="3">
    <source>
        <dbReference type="Proteomes" id="UP001216907"/>
    </source>
</evidence>
<reference evidence="2 3" key="1">
    <citation type="submission" date="2023-03" db="EMBL/GenBank/DDBJ databases">
        <title>Paludisphaera mucosa sp. nov. a novel planctomycete from northern fen.</title>
        <authorList>
            <person name="Ivanova A."/>
        </authorList>
    </citation>
    <scope>NUCLEOTIDE SEQUENCE [LARGE SCALE GENOMIC DNA]</scope>
    <source>
        <strain evidence="2 3">Pla2</strain>
    </source>
</reference>
<feature type="compositionally biased region" description="Low complexity" evidence="1">
    <location>
        <begin position="170"/>
        <end position="191"/>
    </location>
</feature>
<protein>
    <submittedName>
        <fullName evidence="2">Uncharacterized protein</fullName>
    </submittedName>
</protein>
<keyword evidence="3" id="KW-1185">Reference proteome</keyword>
<dbReference type="Proteomes" id="UP001216907">
    <property type="component" value="Unassembled WGS sequence"/>
</dbReference>
<dbReference type="RefSeq" id="WP_277863230.1">
    <property type="nucleotide sequence ID" value="NZ_JARRAG010000002.1"/>
</dbReference>
<feature type="region of interest" description="Disordered" evidence="1">
    <location>
        <begin position="153"/>
        <end position="220"/>
    </location>
</feature>
<dbReference type="EMBL" id="JARRAG010000002">
    <property type="protein sequence ID" value="MDG3006939.1"/>
    <property type="molecule type" value="Genomic_DNA"/>
</dbReference>
<organism evidence="2 3">
    <name type="scientific">Paludisphaera mucosa</name>
    <dbReference type="NCBI Taxonomy" id="3030827"/>
    <lineage>
        <taxon>Bacteria</taxon>
        <taxon>Pseudomonadati</taxon>
        <taxon>Planctomycetota</taxon>
        <taxon>Planctomycetia</taxon>
        <taxon>Isosphaerales</taxon>
        <taxon>Isosphaeraceae</taxon>
        <taxon>Paludisphaera</taxon>
    </lineage>
</organism>
<sequence length="220" mass="22929">MHGTVVMLMALSGLGCHHKHADVAYVPSCYSSISDGCYSGCYSSTSYETPYATGCYSSADYIGGCYSESCYSGGFPSCYSERRGCFLTRLFHGGLFKKHHRGSYAPIETSCYSSCYSSSYEPAVFGTSLPIYETPWASAQVPSKSIYTIPSTQLPTTSEAPATPAPTAPAPAAAPADAPKTTTPDETAAPSTTPPPPPTPASAVEDAVKSVTPAAPNAKP</sequence>